<keyword evidence="5 6" id="KW-0067">ATP-binding</keyword>
<evidence type="ECO:0000256" key="6">
    <source>
        <dbReference type="HAMAP-Rule" id="MF_01543"/>
    </source>
</evidence>
<comment type="caution">
    <text evidence="7">The sequence shown here is derived from an EMBL/GenBank/DDBJ whole genome shotgun (WGS) entry which is preliminary data.</text>
</comment>
<dbReference type="EMBL" id="BLVO01000013">
    <property type="protein sequence ID" value="GFM33051.1"/>
    <property type="molecule type" value="Genomic_DNA"/>
</dbReference>
<evidence type="ECO:0000313" key="7">
    <source>
        <dbReference type="EMBL" id="GFM33051.1"/>
    </source>
</evidence>
<proteinExistence type="inferred from homology"/>
<protein>
    <recommendedName>
        <fullName evidence="6">Formate--tetrahydrofolate ligase</fullName>
        <ecNumber evidence="6">6.3.4.3</ecNumber>
    </recommendedName>
    <alternativeName>
        <fullName evidence="6">Formyltetrahydrofolate synthetase</fullName>
        <shortName evidence="6">FHS</shortName>
        <shortName evidence="6">FTHFS</shortName>
    </alternativeName>
</protein>
<dbReference type="NCBIfam" id="NF010032">
    <property type="entry name" value="PRK13507.1"/>
    <property type="match status" value="1"/>
</dbReference>
<evidence type="ECO:0000256" key="4">
    <source>
        <dbReference type="ARBA" id="ARBA00022741"/>
    </source>
</evidence>
<dbReference type="InterPro" id="IPR000559">
    <property type="entry name" value="Formate_THF_ligase"/>
</dbReference>
<evidence type="ECO:0000256" key="2">
    <source>
        <dbReference type="ARBA" id="ARBA00022563"/>
    </source>
</evidence>
<accession>A0A7J0BIH8</accession>
<keyword evidence="3 6" id="KW-0436">Ligase</keyword>
<keyword evidence="2 6" id="KW-0554">One-carbon metabolism</keyword>
<feature type="binding site" evidence="6">
    <location>
        <begin position="82"/>
        <end position="89"/>
    </location>
    <ligand>
        <name>ATP</name>
        <dbReference type="ChEBI" id="CHEBI:30616"/>
    </ligand>
</feature>
<comment type="pathway">
    <text evidence="1 6">One-carbon metabolism; tetrahydrofolate interconversion.</text>
</comment>
<dbReference type="PROSITE" id="PS00722">
    <property type="entry name" value="FTHFS_2"/>
    <property type="match status" value="1"/>
</dbReference>
<gene>
    <name evidence="6 7" type="primary">fhs</name>
    <name evidence="7" type="ORF">DSM101010T_14160</name>
</gene>
<dbReference type="GO" id="GO:0005524">
    <property type="term" value="F:ATP binding"/>
    <property type="evidence" value="ECO:0007669"/>
    <property type="project" value="UniProtKB-UniRule"/>
</dbReference>
<dbReference type="UniPathway" id="UPA00193"/>
<dbReference type="AlphaFoldDB" id="A0A7J0BIH8"/>
<dbReference type="Gene3D" id="3.10.410.10">
    <property type="entry name" value="Formyltetrahydrofolate synthetase, domain 3"/>
    <property type="match status" value="1"/>
</dbReference>
<name>A0A7J0BIH8_9BACT</name>
<dbReference type="HAMAP" id="MF_01543">
    <property type="entry name" value="FTHFS"/>
    <property type="match status" value="1"/>
</dbReference>
<dbReference type="GO" id="GO:0004329">
    <property type="term" value="F:formate-tetrahydrofolate ligase activity"/>
    <property type="evidence" value="ECO:0007669"/>
    <property type="project" value="UniProtKB-UniRule"/>
</dbReference>
<reference evidence="7 8" key="1">
    <citation type="submission" date="2020-05" db="EMBL/GenBank/DDBJ databases">
        <title>Draft genome sequence of Desulfovibrio sp. strain HN2T.</title>
        <authorList>
            <person name="Ueno A."/>
            <person name="Tamazawa S."/>
            <person name="Tamamura S."/>
            <person name="Murakami T."/>
            <person name="Kiyama T."/>
            <person name="Inomata H."/>
            <person name="Amano Y."/>
            <person name="Miyakawa K."/>
            <person name="Tamaki H."/>
            <person name="Naganuma T."/>
            <person name="Kaneko K."/>
        </authorList>
    </citation>
    <scope>NUCLEOTIDE SEQUENCE [LARGE SCALE GENOMIC DNA]</scope>
    <source>
        <strain evidence="7 8">HN2</strain>
    </source>
</reference>
<dbReference type="PROSITE" id="PS00721">
    <property type="entry name" value="FTHFS_1"/>
    <property type="match status" value="1"/>
</dbReference>
<evidence type="ECO:0000256" key="3">
    <source>
        <dbReference type="ARBA" id="ARBA00022598"/>
    </source>
</evidence>
<dbReference type="Proteomes" id="UP000503840">
    <property type="component" value="Unassembled WGS sequence"/>
</dbReference>
<dbReference type="CDD" id="cd00477">
    <property type="entry name" value="FTHFS"/>
    <property type="match status" value="1"/>
</dbReference>
<dbReference type="RefSeq" id="WP_174404744.1">
    <property type="nucleotide sequence ID" value="NZ_BLVO01000013.1"/>
</dbReference>
<comment type="similarity">
    <text evidence="6">Belongs to the formate--tetrahydrofolate ligase family.</text>
</comment>
<dbReference type="SUPFAM" id="SSF52540">
    <property type="entry name" value="P-loop containing nucleoside triphosphate hydrolases"/>
    <property type="match status" value="1"/>
</dbReference>
<dbReference type="GO" id="GO:0035999">
    <property type="term" value="P:tetrahydrofolate interconversion"/>
    <property type="evidence" value="ECO:0007669"/>
    <property type="project" value="UniProtKB-UniRule"/>
</dbReference>
<dbReference type="EC" id="6.3.4.3" evidence="6"/>
<evidence type="ECO:0000256" key="5">
    <source>
        <dbReference type="ARBA" id="ARBA00022840"/>
    </source>
</evidence>
<evidence type="ECO:0000313" key="8">
    <source>
        <dbReference type="Proteomes" id="UP000503840"/>
    </source>
</evidence>
<dbReference type="Gene3D" id="3.30.1510.10">
    <property type="entry name" value="Domain 2, N(10)-formyltetrahydrofolate synthetase"/>
    <property type="match status" value="1"/>
</dbReference>
<dbReference type="Pfam" id="PF01268">
    <property type="entry name" value="FTHFS"/>
    <property type="match status" value="1"/>
</dbReference>
<dbReference type="InterPro" id="IPR027417">
    <property type="entry name" value="P-loop_NTPase"/>
</dbReference>
<sequence>MQLDVNNIKTLDPKDHPDWEVAQDAESRMKTIYKLGDEMGLEERELLPYGHYMGKIDYRSVLKRLADKPNGKFVNVTAINPTPLGEGKSTTTIGLVQGLGRRGKKASAAIRQPSGGPTMGVKGSAAGGGRSQCIPLTPFSLGFTGDINAIMNAHNLAMTALTARMQHERNYSDEKLLKLSGMPRLDVDPTRISMGWVIDYCAQALRNIVIGMDGVNGAQDGYMMRSKFDIAVSSEVMAILAVSKDLKDLRERMGKIIMCYDKFGKPLTTKDFEVDGAMTAWLVDAVNPNLIQTLEGQPVIVHAGPFANIAIGQSSIIADQVGLKLSDYHVTESGFGADIGYEKFWNLKCHYSGLTPDASVVVATVRALKCHGGAPMPVPGKKLPEAYTTENVEWVEKGCANLLHHVNIVKKSGVSPVVCINAFVTDTPNEIRKIRELCEAAGARVAVSKHWEYGGEGALELADAVMDACNDKTTFTPLYDWSMPMRQRIEKVATEVYGADGVDYSFEAKARLESIENDTELSKLGLCMVKTHLSLSDDPTLKGVPKGWRLKVRDVLTFGGAGFVVPVAGSISLMPGTGSNPSFRRIDVDTDTGRVEGLF</sequence>
<dbReference type="Gene3D" id="3.40.50.300">
    <property type="entry name" value="P-loop containing nucleotide triphosphate hydrolases"/>
    <property type="match status" value="1"/>
</dbReference>
<dbReference type="InterPro" id="IPR020628">
    <property type="entry name" value="Formate_THF_ligase_CS"/>
</dbReference>
<keyword evidence="8" id="KW-1185">Reference proteome</keyword>
<comment type="catalytic activity">
    <reaction evidence="6">
        <text>(6S)-5,6,7,8-tetrahydrofolate + formate + ATP = (6R)-10-formyltetrahydrofolate + ADP + phosphate</text>
        <dbReference type="Rhea" id="RHEA:20221"/>
        <dbReference type="ChEBI" id="CHEBI:15740"/>
        <dbReference type="ChEBI" id="CHEBI:30616"/>
        <dbReference type="ChEBI" id="CHEBI:43474"/>
        <dbReference type="ChEBI" id="CHEBI:57453"/>
        <dbReference type="ChEBI" id="CHEBI:195366"/>
        <dbReference type="ChEBI" id="CHEBI:456216"/>
        <dbReference type="EC" id="6.3.4.3"/>
    </reaction>
</comment>
<organism evidence="7 8">
    <name type="scientific">Desulfovibrio subterraneus</name>
    <dbReference type="NCBI Taxonomy" id="2718620"/>
    <lineage>
        <taxon>Bacteria</taxon>
        <taxon>Pseudomonadati</taxon>
        <taxon>Thermodesulfobacteriota</taxon>
        <taxon>Desulfovibrionia</taxon>
        <taxon>Desulfovibrionales</taxon>
        <taxon>Desulfovibrionaceae</taxon>
        <taxon>Desulfovibrio</taxon>
    </lineage>
</organism>
<keyword evidence="4 6" id="KW-0547">Nucleotide-binding</keyword>
<evidence type="ECO:0000256" key="1">
    <source>
        <dbReference type="ARBA" id="ARBA00004777"/>
    </source>
</evidence>